<feature type="active site" evidence="4">
    <location>
        <position position="134"/>
    </location>
</feature>
<dbReference type="PROSITE" id="PS01129">
    <property type="entry name" value="PSI_RLU"/>
    <property type="match status" value="1"/>
</dbReference>
<dbReference type="GO" id="GO:0140098">
    <property type="term" value="F:catalytic activity, acting on RNA"/>
    <property type="evidence" value="ECO:0007669"/>
    <property type="project" value="UniProtKB-ARBA"/>
</dbReference>
<dbReference type="Pfam" id="PF00849">
    <property type="entry name" value="PseudoU_synth_2"/>
    <property type="match status" value="1"/>
</dbReference>
<comment type="similarity">
    <text evidence="2 5">Belongs to the pseudouridine synthase RluA family.</text>
</comment>
<protein>
    <recommendedName>
        <fullName evidence="5">Pseudouridine synthase</fullName>
        <ecNumber evidence="5">5.4.99.-</ecNumber>
    </recommendedName>
</protein>
<evidence type="ECO:0000259" key="6">
    <source>
        <dbReference type="Pfam" id="PF00849"/>
    </source>
</evidence>
<comment type="caution">
    <text evidence="7">The sequence shown here is derived from an EMBL/GenBank/DDBJ whole genome shotgun (WGS) entry which is preliminary data.</text>
</comment>
<evidence type="ECO:0000256" key="1">
    <source>
        <dbReference type="ARBA" id="ARBA00000073"/>
    </source>
</evidence>
<evidence type="ECO:0000256" key="5">
    <source>
        <dbReference type="RuleBase" id="RU362028"/>
    </source>
</evidence>
<name>A0A415ESG0_ENTCA</name>
<dbReference type="InterPro" id="IPR006145">
    <property type="entry name" value="PsdUridine_synth_RsuA/RluA"/>
</dbReference>
<dbReference type="SUPFAM" id="SSF55120">
    <property type="entry name" value="Pseudouridine synthase"/>
    <property type="match status" value="1"/>
</dbReference>
<dbReference type="Proteomes" id="UP000286288">
    <property type="component" value="Unassembled WGS sequence"/>
</dbReference>
<dbReference type="InterPro" id="IPR006225">
    <property type="entry name" value="PsdUridine_synth_RluC/D"/>
</dbReference>
<dbReference type="InterPro" id="IPR006224">
    <property type="entry name" value="PsdUridine_synth_RluA-like_CS"/>
</dbReference>
<organism evidence="7 8">
    <name type="scientific">Enterococcus casseliflavus</name>
    <name type="common">Enterococcus flavescens</name>
    <dbReference type="NCBI Taxonomy" id="37734"/>
    <lineage>
        <taxon>Bacteria</taxon>
        <taxon>Bacillati</taxon>
        <taxon>Bacillota</taxon>
        <taxon>Bacilli</taxon>
        <taxon>Lactobacillales</taxon>
        <taxon>Enterococcaceae</taxon>
        <taxon>Enterococcus</taxon>
    </lineage>
</organism>
<dbReference type="GO" id="GO:0000455">
    <property type="term" value="P:enzyme-directed rRNA pseudouridine synthesis"/>
    <property type="evidence" value="ECO:0007669"/>
    <property type="project" value="TreeGrafter"/>
</dbReference>
<dbReference type="EC" id="5.4.99.-" evidence="5"/>
<keyword evidence="3 5" id="KW-0413">Isomerase</keyword>
<evidence type="ECO:0000313" key="8">
    <source>
        <dbReference type="Proteomes" id="UP000286288"/>
    </source>
</evidence>
<proteinExistence type="inferred from homology"/>
<dbReference type="EMBL" id="QRMZ01000011">
    <property type="protein sequence ID" value="RHK06208.1"/>
    <property type="molecule type" value="Genomic_DNA"/>
</dbReference>
<evidence type="ECO:0000313" key="7">
    <source>
        <dbReference type="EMBL" id="RHK06208.1"/>
    </source>
</evidence>
<dbReference type="PANTHER" id="PTHR21600">
    <property type="entry name" value="MITOCHONDRIAL RNA PSEUDOURIDINE SYNTHASE"/>
    <property type="match status" value="1"/>
</dbReference>
<evidence type="ECO:0000256" key="2">
    <source>
        <dbReference type="ARBA" id="ARBA00010876"/>
    </source>
</evidence>
<sequence>MEYTMTLPENHPPMPLRELLEQEWLVPRKVRHFLRTRKNVIVNQQPAMFHQEVRGGDQITLIIEDSDYSYQPIQLGQADKVDVLFEDEHLLVLNKPAGVKTHPNQPLEADTLLNDAAAYLAPKQQQPYVVHRLDKETSGVVLFAKNPLVLPILGRMLENKQIFRRYQATVWGKLTQDQTIAKKIGRDRHDRRKRIIDPRNGQSAVTHVTIAHTQQKTTDVYCVLDTGRTHQIRVHLASIGHPVVGDPLYQNKPAPRLLLHGYELHLEHPFTKEQLVIIAQPGLW</sequence>
<dbReference type="InterPro" id="IPR020103">
    <property type="entry name" value="PsdUridine_synth_cat_dom_sf"/>
</dbReference>
<dbReference type="CDD" id="cd02869">
    <property type="entry name" value="PseudoU_synth_RluA_like"/>
    <property type="match status" value="1"/>
</dbReference>
<dbReference type="PANTHER" id="PTHR21600:SF44">
    <property type="entry name" value="RIBOSOMAL LARGE SUBUNIT PSEUDOURIDINE SYNTHASE D"/>
    <property type="match status" value="1"/>
</dbReference>
<dbReference type="AlphaFoldDB" id="A0A415ESG0"/>
<dbReference type="GO" id="GO:0009982">
    <property type="term" value="F:pseudouridine synthase activity"/>
    <property type="evidence" value="ECO:0007669"/>
    <property type="project" value="InterPro"/>
</dbReference>
<dbReference type="GO" id="GO:0003723">
    <property type="term" value="F:RNA binding"/>
    <property type="evidence" value="ECO:0007669"/>
    <property type="project" value="InterPro"/>
</dbReference>
<dbReference type="Gene3D" id="3.30.2350.10">
    <property type="entry name" value="Pseudouridine synthase"/>
    <property type="match status" value="1"/>
</dbReference>
<gene>
    <name evidence="7" type="ORF">DW084_09385</name>
</gene>
<evidence type="ECO:0000256" key="4">
    <source>
        <dbReference type="PIRSR" id="PIRSR606225-1"/>
    </source>
</evidence>
<feature type="domain" description="Pseudouridine synthase RsuA/RluA-like" evidence="6">
    <location>
        <begin position="89"/>
        <end position="238"/>
    </location>
</feature>
<comment type="function">
    <text evidence="5">Responsible for synthesis of pseudouridine from uracil.</text>
</comment>
<dbReference type="NCBIfam" id="TIGR00005">
    <property type="entry name" value="rluA_subfam"/>
    <property type="match status" value="1"/>
</dbReference>
<dbReference type="InterPro" id="IPR050188">
    <property type="entry name" value="RluA_PseudoU_synthase"/>
</dbReference>
<evidence type="ECO:0000256" key="3">
    <source>
        <dbReference type="ARBA" id="ARBA00023235"/>
    </source>
</evidence>
<accession>A0A415ESG0</accession>
<reference evidence="7 8" key="1">
    <citation type="submission" date="2018-08" db="EMBL/GenBank/DDBJ databases">
        <title>A genome reference for cultivated species of the human gut microbiota.</title>
        <authorList>
            <person name="Zou Y."/>
            <person name="Xue W."/>
            <person name="Luo G."/>
        </authorList>
    </citation>
    <scope>NUCLEOTIDE SEQUENCE [LARGE SCALE GENOMIC DNA]</scope>
    <source>
        <strain evidence="7 8">AF48-16</strain>
    </source>
</reference>
<comment type="catalytic activity">
    <reaction evidence="1 5">
        <text>a uridine in RNA = a pseudouridine in RNA</text>
        <dbReference type="Rhea" id="RHEA:48348"/>
        <dbReference type="Rhea" id="RHEA-COMP:12068"/>
        <dbReference type="Rhea" id="RHEA-COMP:12069"/>
        <dbReference type="ChEBI" id="CHEBI:65314"/>
        <dbReference type="ChEBI" id="CHEBI:65315"/>
    </reaction>
</comment>